<dbReference type="EMBL" id="MHKD01000042">
    <property type="protein sequence ID" value="OGY81675.1"/>
    <property type="molecule type" value="Genomic_DNA"/>
</dbReference>
<reference evidence="2 3" key="1">
    <citation type="journal article" date="2016" name="Nat. Commun.">
        <title>Thousands of microbial genomes shed light on interconnected biogeochemical processes in an aquifer system.</title>
        <authorList>
            <person name="Anantharaman K."/>
            <person name="Brown C.T."/>
            <person name="Hug L.A."/>
            <person name="Sharon I."/>
            <person name="Castelle C.J."/>
            <person name="Probst A.J."/>
            <person name="Thomas B.C."/>
            <person name="Singh A."/>
            <person name="Wilkins M.J."/>
            <person name="Karaoz U."/>
            <person name="Brodie E.L."/>
            <person name="Williams K.H."/>
            <person name="Hubbard S.S."/>
            <person name="Banfield J.F."/>
        </authorList>
    </citation>
    <scope>NUCLEOTIDE SEQUENCE [LARGE SCALE GENOMIC DNA]</scope>
</reference>
<feature type="transmembrane region" description="Helical" evidence="1">
    <location>
        <begin position="20"/>
        <end position="40"/>
    </location>
</feature>
<accession>A0A1G2AYA1</accession>
<name>A0A1G2AYA1_9BACT</name>
<keyword evidence="1" id="KW-0812">Transmembrane</keyword>
<dbReference type="Proteomes" id="UP000176952">
    <property type="component" value="Unassembled WGS sequence"/>
</dbReference>
<proteinExistence type="predicted"/>
<keyword evidence="1" id="KW-1133">Transmembrane helix</keyword>
<gene>
    <name evidence="2" type="ORF">A3F54_01270</name>
</gene>
<sequence>MSENKRKTETPLQNFNLPLVKILTTLTYFLGVIAPVYFILWFSTTRNLRTGIPFFGIQKFLLVTSILTSFIIAIIVYANTRKHQSKKEDFKKLLDEKIIPDNLTQEYVWRRYHILIKLYIGLSIFFWGSVYLISAWISTIIRPLV</sequence>
<evidence type="ECO:0000313" key="2">
    <source>
        <dbReference type="EMBL" id="OGY81675.1"/>
    </source>
</evidence>
<organism evidence="2 3">
    <name type="scientific">Candidatus Kerfeldbacteria bacterium RIFCSPHIGHO2_12_FULL_48_17</name>
    <dbReference type="NCBI Taxonomy" id="1798542"/>
    <lineage>
        <taxon>Bacteria</taxon>
        <taxon>Candidatus Kerfeldiibacteriota</taxon>
    </lineage>
</organism>
<feature type="transmembrane region" description="Helical" evidence="1">
    <location>
        <begin position="60"/>
        <end position="78"/>
    </location>
</feature>
<evidence type="ECO:0000256" key="1">
    <source>
        <dbReference type="SAM" id="Phobius"/>
    </source>
</evidence>
<feature type="transmembrane region" description="Helical" evidence="1">
    <location>
        <begin position="118"/>
        <end position="141"/>
    </location>
</feature>
<comment type="caution">
    <text evidence="2">The sequence shown here is derived from an EMBL/GenBank/DDBJ whole genome shotgun (WGS) entry which is preliminary data.</text>
</comment>
<keyword evidence="1" id="KW-0472">Membrane</keyword>
<dbReference type="AlphaFoldDB" id="A0A1G2AYA1"/>
<protein>
    <submittedName>
        <fullName evidence="2">Uncharacterized protein</fullName>
    </submittedName>
</protein>
<dbReference type="STRING" id="1798542.A3F54_01270"/>
<evidence type="ECO:0000313" key="3">
    <source>
        <dbReference type="Proteomes" id="UP000176952"/>
    </source>
</evidence>